<dbReference type="EMBL" id="JABFUD020000008">
    <property type="protein sequence ID" value="KAI5077075.1"/>
    <property type="molecule type" value="Genomic_DNA"/>
</dbReference>
<evidence type="ECO:0000313" key="1">
    <source>
        <dbReference type="EMBL" id="KAI5077075.1"/>
    </source>
</evidence>
<accession>A0A9D4V0A7</accession>
<organism evidence="1 2">
    <name type="scientific">Adiantum capillus-veneris</name>
    <name type="common">Maidenhair fern</name>
    <dbReference type="NCBI Taxonomy" id="13818"/>
    <lineage>
        <taxon>Eukaryota</taxon>
        <taxon>Viridiplantae</taxon>
        <taxon>Streptophyta</taxon>
        <taxon>Embryophyta</taxon>
        <taxon>Tracheophyta</taxon>
        <taxon>Polypodiopsida</taxon>
        <taxon>Polypodiidae</taxon>
        <taxon>Polypodiales</taxon>
        <taxon>Pteridineae</taxon>
        <taxon>Pteridaceae</taxon>
        <taxon>Vittarioideae</taxon>
        <taxon>Adiantum</taxon>
    </lineage>
</organism>
<evidence type="ECO:0000313" key="2">
    <source>
        <dbReference type="Proteomes" id="UP000886520"/>
    </source>
</evidence>
<reference evidence="1" key="1">
    <citation type="submission" date="2021-01" db="EMBL/GenBank/DDBJ databases">
        <title>Adiantum capillus-veneris genome.</title>
        <authorList>
            <person name="Fang Y."/>
            <person name="Liao Q."/>
        </authorList>
    </citation>
    <scope>NUCLEOTIDE SEQUENCE</scope>
    <source>
        <strain evidence="1">H3</strain>
        <tissue evidence="1">Leaf</tissue>
    </source>
</reference>
<comment type="caution">
    <text evidence="1">The sequence shown here is derived from an EMBL/GenBank/DDBJ whole genome shotgun (WGS) entry which is preliminary data.</text>
</comment>
<protein>
    <submittedName>
        <fullName evidence="1">Uncharacterized protein</fullName>
    </submittedName>
</protein>
<sequence length="106" mass="11762">MYKRACPKVGDYEGATPKIGQYRGSKCCVRQVQLLVPPKSVDSASVLSTRVLSKRQHSSPQQLLPYLILHAFCSFHNNLQLYSPPVWMSTIDAGSSPTPPQVTHVH</sequence>
<dbReference type="AlphaFoldDB" id="A0A9D4V0A7"/>
<gene>
    <name evidence="1" type="ORF">GOP47_0009140</name>
</gene>
<dbReference type="Proteomes" id="UP000886520">
    <property type="component" value="Chromosome 8"/>
</dbReference>
<proteinExistence type="predicted"/>
<name>A0A9D4V0A7_ADICA</name>
<keyword evidence="2" id="KW-1185">Reference proteome</keyword>